<sequence length="285" mass="29821">MSTSAFDPVAFKSTTRQQWETVAEAWDRWNPALDAWLGPVTDRMLELCGVAPGADVLDVAAGAGGQTMAAAQRVGPLGHVLATDISPAILAYARQRARSAGLDNVTVSEADGEDLGVPAGRFDAAICRLGLMYFPDQRRALAGMLAALRPGGRIGAIVYGPADRNGFFSVPVEIIRRHTQLPPPAPGQPGPFSLGAPDVLAAALARAGFRDIVIEAVDAPLRMASAADCLRFAQESFGALHQMLAHLDDHARAAAWAEVATALAGFEDADGFTGPCQILVAAATR</sequence>
<dbReference type="Pfam" id="PF13649">
    <property type="entry name" value="Methyltransf_25"/>
    <property type="match status" value="1"/>
</dbReference>
<evidence type="ECO:0000313" key="6">
    <source>
        <dbReference type="Proteomes" id="UP000622552"/>
    </source>
</evidence>
<proteinExistence type="predicted"/>
<evidence type="ECO:0000256" key="3">
    <source>
        <dbReference type="ARBA" id="ARBA00022691"/>
    </source>
</evidence>
<gene>
    <name evidence="5" type="ORF">IW245_001850</name>
</gene>
<dbReference type="CDD" id="cd02440">
    <property type="entry name" value="AdoMet_MTases"/>
    <property type="match status" value="1"/>
</dbReference>
<dbReference type="Gene3D" id="3.40.50.150">
    <property type="entry name" value="Vaccinia Virus protein VP39"/>
    <property type="match status" value="1"/>
</dbReference>
<evidence type="ECO:0000313" key="5">
    <source>
        <dbReference type="EMBL" id="MBG6135656.1"/>
    </source>
</evidence>
<dbReference type="PANTHER" id="PTHR43464:SF19">
    <property type="entry name" value="UBIQUINONE BIOSYNTHESIS O-METHYLTRANSFERASE, MITOCHONDRIAL"/>
    <property type="match status" value="1"/>
</dbReference>
<evidence type="ECO:0000256" key="2">
    <source>
        <dbReference type="ARBA" id="ARBA00022679"/>
    </source>
</evidence>
<dbReference type="RefSeq" id="WP_197002737.1">
    <property type="nucleotide sequence ID" value="NZ_BONS01000002.1"/>
</dbReference>
<accession>A0A8J7GDJ3</accession>
<dbReference type="SUPFAM" id="SSF53335">
    <property type="entry name" value="S-adenosyl-L-methionine-dependent methyltransferases"/>
    <property type="match status" value="1"/>
</dbReference>
<keyword evidence="3" id="KW-0949">S-adenosyl-L-methionine</keyword>
<keyword evidence="1 5" id="KW-0489">Methyltransferase</keyword>
<protein>
    <submittedName>
        <fullName evidence="5">SAM-dependent methyltransferase</fullName>
    </submittedName>
</protein>
<keyword evidence="2" id="KW-0808">Transferase</keyword>
<dbReference type="InterPro" id="IPR029063">
    <property type="entry name" value="SAM-dependent_MTases_sf"/>
</dbReference>
<reference evidence="5" key="1">
    <citation type="submission" date="2020-11" db="EMBL/GenBank/DDBJ databases">
        <title>Sequencing the genomes of 1000 actinobacteria strains.</title>
        <authorList>
            <person name="Klenk H.-P."/>
        </authorList>
    </citation>
    <scope>NUCLEOTIDE SEQUENCE</scope>
    <source>
        <strain evidence="5">DSM 45356</strain>
    </source>
</reference>
<dbReference type="GO" id="GO:0032259">
    <property type="term" value="P:methylation"/>
    <property type="evidence" value="ECO:0007669"/>
    <property type="project" value="UniProtKB-KW"/>
</dbReference>
<feature type="domain" description="Methyltransferase" evidence="4">
    <location>
        <begin position="56"/>
        <end position="152"/>
    </location>
</feature>
<evidence type="ECO:0000259" key="4">
    <source>
        <dbReference type="Pfam" id="PF13649"/>
    </source>
</evidence>
<name>A0A8J7GDJ3_9ACTN</name>
<dbReference type="Proteomes" id="UP000622552">
    <property type="component" value="Unassembled WGS sequence"/>
</dbReference>
<keyword evidence="6" id="KW-1185">Reference proteome</keyword>
<comment type="caution">
    <text evidence="5">The sequence shown here is derived from an EMBL/GenBank/DDBJ whole genome shotgun (WGS) entry which is preliminary data.</text>
</comment>
<evidence type="ECO:0000256" key="1">
    <source>
        <dbReference type="ARBA" id="ARBA00022603"/>
    </source>
</evidence>
<dbReference type="EMBL" id="JADOUF010000001">
    <property type="protein sequence ID" value="MBG6135656.1"/>
    <property type="molecule type" value="Genomic_DNA"/>
</dbReference>
<dbReference type="AlphaFoldDB" id="A0A8J7GDJ3"/>
<dbReference type="InterPro" id="IPR041698">
    <property type="entry name" value="Methyltransf_25"/>
</dbReference>
<organism evidence="5 6">
    <name type="scientific">Longispora fulva</name>
    <dbReference type="NCBI Taxonomy" id="619741"/>
    <lineage>
        <taxon>Bacteria</taxon>
        <taxon>Bacillati</taxon>
        <taxon>Actinomycetota</taxon>
        <taxon>Actinomycetes</taxon>
        <taxon>Micromonosporales</taxon>
        <taxon>Micromonosporaceae</taxon>
        <taxon>Longispora</taxon>
    </lineage>
</organism>
<dbReference type="PANTHER" id="PTHR43464">
    <property type="entry name" value="METHYLTRANSFERASE"/>
    <property type="match status" value="1"/>
</dbReference>
<dbReference type="GO" id="GO:0008168">
    <property type="term" value="F:methyltransferase activity"/>
    <property type="evidence" value="ECO:0007669"/>
    <property type="project" value="UniProtKB-KW"/>
</dbReference>